<reference evidence="2" key="1">
    <citation type="submission" date="2020-08" db="EMBL/GenBank/DDBJ databases">
        <title>Whole genome shotgun sequence of Actinocatenispora sera NBRC 101916.</title>
        <authorList>
            <person name="Komaki H."/>
            <person name="Tamura T."/>
        </authorList>
    </citation>
    <scope>NUCLEOTIDE SEQUENCE</scope>
    <source>
        <strain evidence="2">NBRC 101916</strain>
    </source>
</reference>
<evidence type="ECO:0000313" key="3">
    <source>
        <dbReference type="Proteomes" id="UP000680750"/>
    </source>
</evidence>
<dbReference type="EMBL" id="AP023354">
    <property type="protein sequence ID" value="BCJ31180.1"/>
    <property type="molecule type" value="Genomic_DNA"/>
</dbReference>
<dbReference type="KEGG" id="aser:Asera_52880"/>
<sequence length="127" mass="13542">MGVLVPVPPGRGAGRAARLAAGGVAGFVIAVRSGLTVSFRWTACFGPRPPAAGQVDRRQKEGLRATRTQAAHRHRSDGALNKYYEDVPTRLHELTLTHPSAPVNQSHIVVHATSRRADPLVPTLVEG</sequence>
<name>A0A810L6J0_9ACTN</name>
<protein>
    <submittedName>
        <fullName evidence="2">Uncharacterized protein</fullName>
    </submittedName>
</protein>
<keyword evidence="3" id="KW-1185">Reference proteome</keyword>
<proteinExistence type="predicted"/>
<gene>
    <name evidence="2" type="ORF">Asera_52880</name>
</gene>
<dbReference type="Proteomes" id="UP000680750">
    <property type="component" value="Chromosome"/>
</dbReference>
<dbReference type="AlphaFoldDB" id="A0A810L6J0"/>
<feature type="region of interest" description="Disordered" evidence="1">
    <location>
        <begin position="50"/>
        <end position="74"/>
    </location>
</feature>
<evidence type="ECO:0000256" key="1">
    <source>
        <dbReference type="SAM" id="MobiDB-lite"/>
    </source>
</evidence>
<feature type="compositionally biased region" description="Basic and acidic residues" evidence="1">
    <location>
        <begin position="55"/>
        <end position="64"/>
    </location>
</feature>
<organism evidence="2 3">
    <name type="scientific">Actinocatenispora sera</name>
    <dbReference type="NCBI Taxonomy" id="390989"/>
    <lineage>
        <taxon>Bacteria</taxon>
        <taxon>Bacillati</taxon>
        <taxon>Actinomycetota</taxon>
        <taxon>Actinomycetes</taxon>
        <taxon>Micromonosporales</taxon>
        <taxon>Micromonosporaceae</taxon>
        <taxon>Actinocatenispora</taxon>
    </lineage>
</organism>
<accession>A0A810L6J0</accession>
<evidence type="ECO:0000313" key="2">
    <source>
        <dbReference type="EMBL" id="BCJ31180.1"/>
    </source>
</evidence>